<feature type="domain" description="HTH cro/C1-type" evidence="7">
    <location>
        <begin position="215"/>
        <end position="245"/>
    </location>
</feature>
<dbReference type="GO" id="GO:0030435">
    <property type="term" value="P:sporulation resulting in formation of a cellular spore"/>
    <property type="evidence" value="ECO:0007669"/>
    <property type="project" value="UniProtKB-KW"/>
</dbReference>
<keyword evidence="4" id="KW-0731">Sigma factor</keyword>
<dbReference type="InterPro" id="IPR050239">
    <property type="entry name" value="Sigma-70_RNA_pol_init_factors"/>
</dbReference>
<dbReference type="Gene3D" id="1.20.120.1810">
    <property type="match status" value="1"/>
</dbReference>
<sequence length="256" mass="29123">MYNKVELCGINTAELPILTEDEKRRLLTRARAGDAAARRQMIEGNLRLVLSVVQKFAQRDQNLDDLFQVGCIGLIKAIDNFDPAQEVRFSTYGVPMIVGEIRRFLRDNNALRVSRSLRDTAYRAMQAREQLEKQLGREPTVGEISEAVGLPRRDVTAALESVVEPISLEEPVYSGSGDALYVMDQVRDTDGEDSWISGLQFRQTVDELSPREKRILELRYFLGKTQMEVAREIGISQAQVSRLEKCALEQFRDRQD</sequence>
<evidence type="ECO:0000313" key="9">
    <source>
        <dbReference type="Proteomes" id="UP000824178"/>
    </source>
</evidence>
<dbReference type="NCBIfam" id="NF006071">
    <property type="entry name" value="PRK08215.1"/>
    <property type="match status" value="1"/>
</dbReference>
<keyword evidence="5" id="KW-0238">DNA-binding</keyword>
<dbReference type="Proteomes" id="UP000824178">
    <property type="component" value="Unassembled WGS sequence"/>
</dbReference>
<dbReference type="PROSITE" id="PS00715">
    <property type="entry name" value="SIGMA70_1"/>
    <property type="match status" value="1"/>
</dbReference>
<dbReference type="EMBL" id="JAHLFH010000091">
    <property type="protein sequence ID" value="MBU3819578.1"/>
    <property type="molecule type" value="Genomic_DNA"/>
</dbReference>
<proteinExistence type="inferred from homology"/>
<dbReference type="NCBIfam" id="TIGR02937">
    <property type="entry name" value="sigma70-ECF"/>
    <property type="match status" value="1"/>
</dbReference>
<dbReference type="InterPro" id="IPR007624">
    <property type="entry name" value="RNA_pol_sigma70_r3"/>
</dbReference>
<dbReference type="InterPro" id="IPR007630">
    <property type="entry name" value="RNA_pol_sigma70_r4"/>
</dbReference>
<dbReference type="Pfam" id="PF04539">
    <property type="entry name" value="Sigma70_r3"/>
    <property type="match status" value="1"/>
</dbReference>
<dbReference type="InterPro" id="IPR001387">
    <property type="entry name" value="Cro/C1-type_HTH"/>
</dbReference>
<dbReference type="GO" id="GO:0006352">
    <property type="term" value="P:DNA-templated transcription initiation"/>
    <property type="evidence" value="ECO:0007669"/>
    <property type="project" value="InterPro"/>
</dbReference>
<evidence type="ECO:0000256" key="4">
    <source>
        <dbReference type="ARBA" id="ARBA00023082"/>
    </source>
</evidence>
<dbReference type="InterPro" id="IPR013324">
    <property type="entry name" value="RNA_pol_sigma_r3/r4-like"/>
</dbReference>
<comment type="similarity">
    <text evidence="1">Belongs to the sigma-70 factor family.</text>
</comment>
<accession>A0A9E2NQH3</accession>
<dbReference type="CDD" id="cd06171">
    <property type="entry name" value="Sigma70_r4"/>
    <property type="match status" value="1"/>
</dbReference>
<dbReference type="PANTHER" id="PTHR30603">
    <property type="entry name" value="RNA POLYMERASE SIGMA FACTOR RPO"/>
    <property type="match status" value="1"/>
</dbReference>
<dbReference type="PROSITE" id="PS50943">
    <property type="entry name" value="HTH_CROC1"/>
    <property type="match status" value="1"/>
</dbReference>
<dbReference type="InterPro" id="IPR014322">
    <property type="entry name" value="RNA_pol_sigma-B/F/G"/>
</dbReference>
<evidence type="ECO:0000256" key="1">
    <source>
        <dbReference type="ARBA" id="ARBA00007788"/>
    </source>
</evidence>
<protein>
    <submittedName>
        <fullName evidence="8">RNA polymerase sporulation sigma factor SigG</fullName>
    </submittedName>
</protein>
<evidence type="ECO:0000259" key="7">
    <source>
        <dbReference type="PROSITE" id="PS50943"/>
    </source>
</evidence>
<organism evidence="8 9">
    <name type="scientific">Candidatus Faecalibacterium intestinavium</name>
    <dbReference type="NCBI Taxonomy" id="2838580"/>
    <lineage>
        <taxon>Bacteria</taxon>
        <taxon>Bacillati</taxon>
        <taxon>Bacillota</taxon>
        <taxon>Clostridia</taxon>
        <taxon>Eubacteriales</taxon>
        <taxon>Oscillospiraceae</taxon>
        <taxon>Faecalibacterium</taxon>
    </lineage>
</organism>
<name>A0A9E2NQH3_9FIRM</name>
<dbReference type="SUPFAM" id="SSF88659">
    <property type="entry name" value="Sigma3 and sigma4 domains of RNA polymerase sigma factors"/>
    <property type="match status" value="2"/>
</dbReference>
<dbReference type="NCBIfam" id="TIGR02980">
    <property type="entry name" value="SigBFG"/>
    <property type="match status" value="1"/>
</dbReference>
<dbReference type="GO" id="GO:0016987">
    <property type="term" value="F:sigma factor activity"/>
    <property type="evidence" value="ECO:0007669"/>
    <property type="project" value="UniProtKB-KW"/>
</dbReference>
<evidence type="ECO:0000256" key="2">
    <source>
        <dbReference type="ARBA" id="ARBA00022969"/>
    </source>
</evidence>
<dbReference type="Pfam" id="PF04542">
    <property type="entry name" value="Sigma70_r2"/>
    <property type="match status" value="1"/>
</dbReference>
<keyword evidence="6" id="KW-0804">Transcription</keyword>
<dbReference type="InterPro" id="IPR036388">
    <property type="entry name" value="WH-like_DNA-bd_sf"/>
</dbReference>
<dbReference type="Pfam" id="PF04545">
    <property type="entry name" value="Sigma70_r4"/>
    <property type="match status" value="1"/>
</dbReference>
<dbReference type="InterPro" id="IPR014284">
    <property type="entry name" value="RNA_pol_sigma-70_dom"/>
</dbReference>
<comment type="caution">
    <text evidence="8">The sequence shown here is derived from an EMBL/GenBank/DDBJ whole genome shotgun (WGS) entry which is preliminary data.</text>
</comment>
<dbReference type="SUPFAM" id="SSF88946">
    <property type="entry name" value="Sigma2 domain of RNA polymerase sigma factors"/>
    <property type="match status" value="1"/>
</dbReference>
<keyword evidence="2" id="KW-0749">Sporulation</keyword>
<dbReference type="Gene3D" id="1.10.10.10">
    <property type="entry name" value="Winged helix-like DNA-binding domain superfamily/Winged helix DNA-binding domain"/>
    <property type="match status" value="2"/>
</dbReference>
<evidence type="ECO:0000256" key="3">
    <source>
        <dbReference type="ARBA" id="ARBA00023015"/>
    </source>
</evidence>
<gene>
    <name evidence="8" type="primary">sigG</name>
    <name evidence="8" type="ORF">H9864_04310</name>
</gene>
<evidence type="ECO:0000256" key="5">
    <source>
        <dbReference type="ARBA" id="ARBA00023125"/>
    </source>
</evidence>
<dbReference type="InterPro" id="IPR007627">
    <property type="entry name" value="RNA_pol_sigma70_r2"/>
</dbReference>
<reference evidence="8" key="2">
    <citation type="submission" date="2021-04" db="EMBL/GenBank/DDBJ databases">
        <authorList>
            <person name="Gilroy R."/>
        </authorList>
    </citation>
    <scope>NUCLEOTIDE SEQUENCE</scope>
    <source>
        <strain evidence="8">742</strain>
    </source>
</reference>
<keyword evidence="3" id="KW-0805">Transcription regulation</keyword>
<dbReference type="InterPro" id="IPR013325">
    <property type="entry name" value="RNA_pol_sigma_r2"/>
</dbReference>
<dbReference type="GO" id="GO:0003677">
    <property type="term" value="F:DNA binding"/>
    <property type="evidence" value="ECO:0007669"/>
    <property type="project" value="UniProtKB-KW"/>
</dbReference>
<reference evidence="8" key="1">
    <citation type="journal article" date="2021" name="PeerJ">
        <title>Extensive microbial diversity within the chicken gut microbiome revealed by metagenomics and culture.</title>
        <authorList>
            <person name="Gilroy R."/>
            <person name="Ravi A."/>
            <person name="Getino M."/>
            <person name="Pursley I."/>
            <person name="Horton D.L."/>
            <person name="Alikhan N.F."/>
            <person name="Baker D."/>
            <person name="Gharbi K."/>
            <person name="Hall N."/>
            <person name="Watson M."/>
            <person name="Adriaenssens E.M."/>
            <person name="Foster-Nyarko E."/>
            <person name="Jarju S."/>
            <person name="Secka A."/>
            <person name="Antonio M."/>
            <person name="Oren A."/>
            <person name="Chaudhuri R.R."/>
            <person name="La Ragione R."/>
            <person name="Hildebrand F."/>
            <person name="Pallen M.J."/>
        </authorList>
    </citation>
    <scope>NUCLEOTIDE SEQUENCE</scope>
    <source>
        <strain evidence="8">742</strain>
    </source>
</reference>
<dbReference type="AlphaFoldDB" id="A0A9E2NQH3"/>
<dbReference type="InterPro" id="IPR000943">
    <property type="entry name" value="RNA_pol_sigma70"/>
</dbReference>
<evidence type="ECO:0000256" key="6">
    <source>
        <dbReference type="ARBA" id="ARBA00023163"/>
    </source>
</evidence>
<evidence type="ECO:0000313" key="8">
    <source>
        <dbReference type="EMBL" id="MBU3819578.1"/>
    </source>
</evidence>
<dbReference type="PRINTS" id="PR00046">
    <property type="entry name" value="SIGMA70FCT"/>
</dbReference>
<dbReference type="PANTHER" id="PTHR30603:SF17">
    <property type="entry name" value="RNA POLYMERASE SIGMA-G FACTOR"/>
    <property type="match status" value="1"/>
</dbReference>